<comment type="subcellular location">
    <subcellularLocation>
        <location evidence="1 6">Nucleus</location>
    </subcellularLocation>
</comment>
<evidence type="ECO:0000256" key="6">
    <source>
        <dbReference type="PROSITE-ProRule" id="PRU00201"/>
    </source>
</evidence>
<feature type="domain" description="T-box" evidence="8">
    <location>
        <begin position="23"/>
        <end position="204"/>
    </location>
</feature>
<evidence type="ECO:0000259" key="8">
    <source>
        <dbReference type="PROSITE" id="PS50252"/>
    </source>
</evidence>
<proteinExistence type="predicted"/>
<evidence type="ECO:0000256" key="3">
    <source>
        <dbReference type="ARBA" id="ARBA00023125"/>
    </source>
</evidence>
<dbReference type="Gene3D" id="2.60.40.820">
    <property type="entry name" value="Transcription factor, T-box"/>
    <property type="match status" value="1"/>
</dbReference>
<evidence type="ECO:0000256" key="2">
    <source>
        <dbReference type="ARBA" id="ARBA00023015"/>
    </source>
</evidence>
<dbReference type="PROSITE" id="PS01264">
    <property type="entry name" value="TBOX_2"/>
    <property type="match status" value="1"/>
</dbReference>
<dbReference type="PRINTS" id="PR00937">
    <property type="entry name" value="TBOX"/>
</dbReference>
<feature type="compositionally biased region" description="Basic and acidic residues" evidence="7">
    <location>
        <begin position="256"/>
        <end position="265"/>
    </location>
</feature>
<dbReference type="GO" id="GO:0005634">
    <property type="term" value="C:nucleus"/>
    <property type="evidence" value="ECO:0007669"/>
    <property type="project" value="UniProtKB-SubCell"/>
</dbReference>
<dbReference type="PROSITE" id="PS50252">
    <property type="entry name" value="TBOX_3"/>
    <property type="match status" value="1"/>
</dbReference>
<dbReference type="GO" id="GO:0045893">
    <property type="term" value="P:positive regulation of DNA-templated transcription"/>
    <property type="evidence" value="ECO:0007669"/>
    <property type="project" value="InterPro"/>
</dbReference>
<dbReference type="PANTHER" id="PTHR11267:SF181">
    <property type="entry name" value="OPTOMOTOR-BLIND PROTEIN"/>
    <property type="match status" value="1"/>
</dbReference>
<feature type="region of interest" description="Disordered" evidence="7">
    <location>
        <begin position="305"/>
        <end position="394"/>
    </location>
</feature>
<evidence type="ECO:0000313" key="9">
    <source>
        <dbReference type="EMBL" id="CUT08828.1"/>
    </source>
</evidence>
<dbReference type="InterPro" id="IPR036960">
    <property type="entry name" value="T-box_sf"/>
</dbReference>
<sequence length="619" mass="66623">MVRPLRAIQPEDDGVVDDPKVTLEGKDLWEKFHKLGTEMVITKSGRQMFPQMKFRVSGLDSKAKYILLLDIVAADDYRYKFHNSRWMVAGKADPEMPKRMYIHPDSPSTGEQWMQKVVSFHKLKLTNNISDKHGFVSTTILNSMHKYQPRFHLVRANDILKLPYSTFRTYVFKETEFIAVTAYQNEKITQLKIDNNPFAKGFRDTGAGKREKKRQALLAAQRHQDEQRLAEHHGGSKHSRGPASVPPDPPHHHHRSGDPDDEKLLDVVGTSDLPLHPHLPHHLAAHHHHPHSAWFSLSAAAAAAAASTDPEEAMRRRLQGSGQQQQQEDSSERDANSDNNSSCSESVSTSTTAFRPSTTASPGLKDSLGSTAGPSGQQHSNDYPSPNISVGPPIHPPPHLLPYLYPHGLYPGASGGHPLLAPGPPLSLFTGAGHGGPGMNPSLLFNAQLALAAQHPALFGHAAAYSAAAGLSHPHHPHHITASGSPTGPLHHQLKTGAHRFTPYTLPPPPQSSNSLGGSPLGSAFETVTPGSLHNSTLPPSTGSRSLSNSPTPKQSSPPPPPLSGSPPSTADATPATPTGGSSSTASELKSIEKMVNGLEVKPSSDHVTSPSKCSDDVK</sequence>
<dbReference type="InterPro" id="IPR018186">
    <property type="entry name" value="TF_T-box_CS"/>
</dbReference>
<keyword evidence="3 6" id="KW-0238">DNA-binding</keyword>
<feature type="compositionally biased region" description="Low complexity" evidence="7">
    <location>
        <begin position="512"/>
        <end position="523"/>
    </location>
</feature>
<dbReference type="PROSITE" id="PS01283">
    <property type="entry name" value="TBOX_1"/>
    <property type="match status" value="1"/>
</dbReference>
<feature type="region of interest" description="Disordered" evidence="7">
    <location>
        <begin position="470"/>
        <end position="619"/>
    </location>
</feature>
<evidence type="ECO:0000256" key="4">
    <source>
        <dbReference type="ARBA" id="ARBA00023163"/>
    </source>
</evidence>
<dbReference type="InterPro" id="IPR046360">
    <property type="entry name" value="T-box_DNA-bd"/>
</dbReference>
<dbReference type="SMART" id="SM00425">
    <property type="entry name" value="TBOX"/>
    <property type="match status" value="1"/>
</dbReference>
<feature type="compositionally biased region" description="Polar residues" evidence="7">
    <location>
        <begin position="368"/>
        <end position="388"/>
    </location>
</feature>
<keyword evidence="2" id="KW-0805">Transcription regulation</keyword>
<reference evidence="9" key="2">
    <citation type="journal article" date="2016" name="Biochim. Biophys. Acta">
        <title>CREB-binding protein contributes to the regulation of endocrine and developmental pathways in insect hemimetabolan pre-metamorphosis.</title>
        <authorList>
            <person name="Fernandez-Nicolas A."/>
            <person name="Belles X."/>
        </authorList>
    </citation>
    <scope>NUCLEOTIDE SEQUENCE</scope>
</reference>
<feature type="compositionally biased region" description="Low complexity" evidence="7">
    <location>
        <begin position="319"/>
        <end position="328"/>
    </location>
</feature>
<keyword evidence="5 6" id="KW-0539">Nucleus</keyword>
<dbReference type="GO" id="GO:0000981">
    <property type="term" value="F:DNA-binding transcription factor activity, RNA polymerase II-specific"/>
    <property type="evidence" value="ECO:0007669"/>
    <property type="project" value="TreeGrafter"/>
</dbReference>
<feature type="region of interest" description="Disordered" evidence="7">
    <location>
        <begin position="197"/>
        <end position="265"/>
    </location>
</feature>
<feature type="compositionally biased region" description="Low complexity" evidence="7">
    <location>
        <begin position="337"/>
        <end position="352"/>
    </location>
</feature>
<feature type="compositionally biased region" description="Pro residues" evidence="7">
    <location>
        <begin position="556"/>
        <end position="565"/>
    </location>
</feature>
<keyword evidence="4" id="KW-0804">Transcription</keyword>
<evidence type="ECO:0000256" key="5">
    <source>
        <dbReference type="ARBA" id="ARBA00023242"/>
    </source>
</evidence>
<organism evidence="9">
    <name type="scientific">Blattella germanica</name>
    <name type="common">German cockroach</name>
    <name type="synonym">Blatta germanica</name>
    <dbReference type="NCBI Taxonomy" id="6973"/>
    <lineage>
        <taxon>Eukaryota</taxon>
        <taxon>Metazoa</taxon>
        <taxon>Ecdysozoa</taxon>
        <taxon>Arthropoda</taxon>
        <taxon>Hexapoda</taxon>
        <taxon>Insecta</taxon>
        <taxon>Pterygota</taxon>
        <taxon>Neoptera</taxon>
        <taxon>Polyneoptera</taxon>
        <taxon>Dictyoptera</taxon>
        <taxon>Blattodea</taxon>
        <taxon>Blaberoidea</taxon>
        <taxon>Blattellidae</taxon>
        <taxon>Blattella</taxon>
    </lineage>
</organism>
<dbReference type="GO" id="GO:0000785">
    <property type="term" value="C:chromatin"/>
    <property type="evidence" value="ECO:0007669"/>
    <property type="project" value="TreeGrafter"/>
</dbReference>
<dbReference type="GO" id="GO:0000978">
    <property type="term" value="F:RNA polymerase II cis-regulatory region sequence-specific DNA binding"/>
    <property type="evidence" value="ECO:0007669"/>
    <property type="project" value="InterPro"/>
</dbReference>
<evidence type="ECO:0000256" key="1">
    <source>
        <dbReference type="ARBA" id="ARBA00004123"/>
    </source>
</evidence>
<dbReference type="CDD" id="cd20188">
    <property type="entry name" value="T-box_TBX2_3-like"/>
    <property type="match status" value="1"/>
</dbReference>
<dbReference type="FunFam" id="2.60.40.820:FF:000003">
    <property type="entry name" value="T-box transcription factor TBX3"/>
    <property type="match status" value="1"/>
</dbReference>
<dbReference type="GO" id="GO:0001708">
    <property type="term" value="P:cell fate specification"/>
    <property type="evidence" value="ECO:0007669"/>
    <property type="project" value="TreeGrafter"/>
</dbReference>
<dbReference type="Pfam" id="PF00907">
    <property type="entry name" value="T-box"/>
    <property type="match status" value="1"/>
</dbReference>
<feature type="compositionally biased region" description="Low complexity" evidence="7">
    <location>
        <begin position="566"/>
        <end position="587"/>
    </location>
</feature>
<dbReference type="SMR" id="A0A143WE49"/>
<dbReference type="SUPFAM" id="SSF49417">
    <property type="entry name" value="p53-like transcription factors"/>
    <property type="match status" value="1"/>
</dbReference>
<dbReference type="PANTHER" id="PTHR11267">
    <property type="entry name" value="T-BOX PROTEIN-RELATED"/>
    <property type="match status" value="1"/>
</dbReference>
<dbReference type="InterPro" id="IPR001699">
    <property type="entry name" value="TF_T-box"/>
</dbReference>
<dbReference type="EMBL" id="LN901333">
    <property type="protein sequence ID" value="CUT08828.1"/>
    <property type="molecule type" value="Genomic_DNA"/>
</dbReference>
<feature type="compositionally biased region" description="Basic and acidic residues" evidence="7">
    <location>
        <begin position="222"/>
        <end position="234"/>
    </location>
</feature>
<feature type="compositionally biased region" description="Polar residues" evidence="7">
    <location>
        <begin position="529"/>
        <end position="547"/>
    </location>
</feature>
<accession>A0A143WE49</accession>
<dbReference type="AlphaFoldDB" id="A0A143WE49"/>
<protein>
    <submittedName>
        <fullName evidence="9">Bi</fullName>
    </submittedName>
</protein>
<comment type="caution">
    <text evidence="6">Lacks conserved residue(s) required for the propagation of feature annotation.</text>
</comment>
<reference evidence="9" key="1">
    <citation type="submission" date="2015-11" db="EMBL/GenBank/DDBJ databases">
        <authorList>
            <person name="Zhang Y."/>
            <person name="Guo Z."/>
        </authorList>
    </citation>
    <scope>NUCLEOTIDE SEQUENCE</scope>
</reference>
<gene>
    <name evidence="9" type="primary">bifid</name>
</gene>
<dbReference type="InterPro" id="IPR008967">
    <property type="entry name" value="p53-like_TF_DNA-bd_sf"/>
</dbReference>
<name>A0A143WE49_BLAGE</name>
<evidence type="ECO:0000256" key="7">
    <source>
        <dbReference type="SAM" id="MobiDB-lite"/>
    </source>
</evidence>